<gene>
    <name evidence="8" type="ORF">DMC30DRAFT_374088</name>
</gene>
<evidence type="ECO:0000256" key="6">
    <source>
        <dbReference type="RuleBase" id="RU362006"/>
    </source>
</evidence>
<dbReference type="OrthoDB" id="10009287at2759"/>
<feature type="transmembrane region" description="Helical" evidence="6">
    <location>
        <begin position="37"/>
        <end position="68"/>
    </location>
</feature>
<dbReference type="EMBL" id="SOZI01000023">
    <property type="protein sequence ID" value="TNY22595.1"/>
    <property type="molecule type" value="Genomic_DNA"/>
</dbReference>
<dbReference type="PANTHER" id="PTHR12300:SF161">
    <property type="entry name" value="RECEPTOR EXPRESSION-ENHANCING PROTEIN"/>
    <property type="match status" value="1"/>
</dbReference>
<accession>A0A5C5G104</accession>
<evidence type="ECO:0000313" key="9">
    <source>
        <dbReference type="Proteomes" id="UP000311382"/>
    </source>
</evidence>
<name>A0A5C5G104_9BASI</name>
<feature type="transmembrane region" description="Helical" evidence="6">
    <location>
        <begin position="112"/>
        <end position="128"/>
    </location>
</feature>
<proteinExistence type="inferred from homology"/>
<comment type="subcellular location">
    <subcellularLocation>
        <location evidence="1 6">Membrane</location>
        <topology evidence="1 6">Multi-pass membrane protein</topology>
    </subcellularLocation>
</comment>
<comment type="similarity">
    <text evidence="2 6">Belongs to the DP1 family.</text>
</comment>
<sequence length="179" mass="19908">MASAQQKFDYYISQVDKELSKYPTLNRLESQTGVPKAYATLGAATVFTTLVFFNIAAGFLTNLLGWGLPAYFSIRALESPGHDDDVQWLTYWVIFGGFTFIENFAKVIVAWFPYYYVLKTVFILYLILPSTRGAVVVHEKVVKPMFHQRKVAPTSTTSHPISSASTSTSSTTTPLAATQ</sequence>
<comment type="caution">
    <text evidence="8">The sequence shown here is derived from an EMBL/GenBank/DDBJ whole genome shotgun (WGS) entry which is preliminary data.</text>
</comment>
<dbReference type="Pfam" id="PF03134">
    <property type="entry name" value="TB2_DP1_HVA22"/>
    <property type="match status" value="1"/>
</dbReference>
<evidence type="ECO:0000256" key="3">
    <source>
        <dbReference type="ARBA" id="ARBA00022692"/>
    </source>
</evidence>
<dbReference type="InterPro" id="IPR004345">
    <property type="entry name" value="TB2_DP1_HVA22"/>
</dbReference>
<dbReference type="PANTHER" id="PTHR12300">
    <property type="entry name" value="HVA22-LIKE PROTEINS"/>
    <property type="match status" value="1"/>
</dbReference>
<reference evidence="8 9" key="1">
    <citation type="submission" date="2019-03" db="EMBL/GenBank/DDBJ databases">
        <title>Rhodosporidium diobovatum UCD-FST 08-225 genome sequencing, assembly, and annotation.</title>
        <authorList>
            <person name="Fakankun I.U."/>
            <person name="Fristensky B."/>
            <person name="Levin D.B."/>
        </authorList>
    </citation>
    <scope>NUCLEOTIDE SEQUENCE [LARGE SCALE GENOMIC DNA]</scope>
    <source>
        <strain evidence="8 9">UCD-FST 08-225</strain>
    </source>
</reference>
<comment type="caution">
    <text evidence="6">Lacks conserved residue(s) required for the propagation of feature annotation.</text>
</comment>
<keyword evidence="3 6" id="KW-0812">Transmembrane</keyword>
<keyword evidence="9" id="KW-1185">Reference proteome</keyword>
<keyword evidence="4 6" id="KW-1133">Transmembrane helix</keyword>
<dbReference type="GO" id="GO:0016020">
    <property type="term" value="C:membrane"/>
    <property type="evidence" value="ECO:0007669"/>
    <property type="project" value="UniProtKB-SubCell"/>
</dbReference>
<evidence type="ECO:0000256" key="5">
    <source>
        <dbReference type="ARBA" id="ARBA00023136"/>
    </source>
</evidence>
<keyword evidence="5 6" id="KW-0472">Membrane</keyword>
<organism evidence="8 9">
    <name type="scientific">Rhodotorula diobovata</name>
    <dbReference type="NCBI Taxonomy" id="5288"/>
    <lineage>
        <taxon>Eukaryota</taxon>
        <taxon>Fungi</taxon>
        <taxon>Dikarya</taxon>
        <taxon>Basidiomycota</taxon>
        <taxon>Pucciniomycotina</taxon>
        <taxon>Microbotryomycetes</taxon>
        <taxon>Sporidiobolales</taxon>
        <taxon>Sporidiobolaceae</taxon>
        <taxon>Rhodotorula</taxon>
    </lineage>
</organism>
<feature type="region of interest" description="Disordered" evidence="7">
    <location>
        <begin position="153"/>
        <end position="179"/>
    </location>
</feature>
<protein>
    <recommendedName>
        <fullName evidence="6">Protein YOP1</fullName>
    </recommendedName>
</protein>
<dbReference type="AlphaFoldDB" id="A0A5C5G104"/>
<evidence type="ECO:0000256" key="7">
    <source>
        <dbReference type="SAM" id="MobiDB-lite"/>
    </source>
</evidence>
<evidence type="ECO:0000256" key="1">
    <source>
        <dbReference type="ARBA" id="ARBA00004141"/>
    </source>
</evidence>
<feature type="transmembrane region" description="Helical" evidence="6">
    <location>
        <begin position="88"/>
        <end position="105"/>
    </location>
</feature>
<evidence type="ECO:0000313" key="8">
    <source>
        <dbReference type="EMBL" id="TNY22595.1"/>
    </source>
</evidence>
<evidence type="ECO:0000256" key="4">
    <source>
        <dbReference type="ARBA" id="ARBA00022989"/>
    </source>
</evidence>
<evidence type="ECO:0000256" key="2">
    <source>
        <dbReference type="ARBA" id="ARBA00008573"/>
    </source>
</evidence>
<dbReference type="Proteomes" id="UP000311382">
    <property type="component" value="Unassembled WGS sequence"/>
</dbReference>